<keyword evidence="4" id="KW-0788">Thiol protease</keyword>
<evidence type="ECO:0000256" key="1">
    <source>
        <dbReference type="ARBA" id="ARBA00007074"/>
    </source>
</evidence>
<protein>
    <submittedName>
        <fullName evidence="7">NlpC/P60 family protein</fullName>
    </submittedName>
</protein>
<dbReference type="InterPro" id="IPR038765">
    <property type="entry name" value="Papain-like_cys_pep_sf"/>
</dbReference>
<comment type="caution">
    <text evidence="7">The sequence shown here is derived from an EMBL/GenBank/DDBJ whole genome shotgun (WGS) entry which is preliminary data.</text>
</comment>
<reference evidence="7 8" key="1">
    <citation type="submission" date="2023-12" db="EMBL/GenBank/DDBJ databases">
        <title>Novel species of the genus Arcicella isolated from rivers.</title>
        <authorList>
            <person name="Lu H."/>
        </authorList>
    </citation>
    <scope>NUCLEOTIDE SEQUENCE [LARGE SCALE GENOMIC DNA]</scope>
    <source>
        <strain evidence="7 8">LMG 21963</strain>
    </source>
</reference>
<feature type="domain" description="NlpC/P60" evidence="6">
    <location>
        <begin position="116"/>
        <end position="248"/>
    </location>
</feature>
<keyword evidence="5" id="KW-0472">Membrane</keyword>
<organism evidence="7 8">
    <name type="scientific">Arcicella aquatica</name>
    <dbReference type="NCBI Taxonomy" id="217141"/>
    <lineage>
        <taxon>Bacteria</taxon>
        <taxon>Pseudomonadati</taxon>
        <taxon>Bacteroidota</taxon>
        <taxon>Cytophagia</taxon>
        <taxon>Cytophagales</taxon>
        <taxon>Flectobacillaceae</taxon>
        <taxon>Arcicella</taxon>
    </lineage>
</organism>
<evidence type="ECO:0000256" key="2">
    <source>
        <dbReference type="ARBA" id="ARBA00022670"/>
    </source>
</evidence>
<keyword evidence="2" id="KW-0645">Protease</keyword>
<evidence type="ECO:0000313" key="7">
    <source>
        <dbReference type="EMBL" id="MEA5256386.1"/>
    </source>
</evidence>
<gene>
    <name evidence="7" type="ORF">VB264_01240</name>
</gene>
<evidence type="ECO:0000256" key="4">
    <source>
        <dbReference type="ARBA" id="ARBA00022807"/>
    </source>
</evidence>
<feature type="transmembrane region" description="Helical" evidence="5">
    <location>
        <begin position="15"/>
        <end position="36"/>
    </location>
</feature>
<sequence>MNPIDISKIEKSSKISAIVSFMGIVIFMGSLIYAGLSLNSVENELTLKQKKIDSLNIYYSSLSKNINSLKDDEKELTDFLVRLIESTSKANKSSDLYNGINWNSVTKSITNLPSGKRKTSVFIALLMTWKEIPFMLNKKNPSIGFDSPRFIKYVLEQVGVNVEKKKDERLSDAMMRSFQKVEKPLPGDLIFYKGKVGSFCLIYLGDGLENGQGIAIGTLQAISPLSIYETKNINTPFFPFIGYYRPNY</sequence>
<dbReference type="PROSITE" id="PS51935">
    <property type="entry name" value="NLPC_P60"/>
    <property type="match status" value="1"/>
</dbReference>
<proteinExistence type="inferred from homology"/>
<name>A0ABU5QIR5_9BACT</name>
<keyword evidence="8" id="KW-1185">Reference proteome</keyword>
<evidence type="ECO:0000256" key="5">
    <source>
        <dbReference type="SAM" id="Phobius"/>
    </source>
</evidence>
<dbReference type="EMBL" id="JAYFUL010000001">
    <property type="protein sequence ID" value="MEA5256386.1"/>
    <property type="molecule type" value="Genomic_DNA"/>
</dbReference>
<dbReference type="InterPro" id="IPR000064">
    <property type="entry name" value="NLP_P60_dom"/>
</dbReference>
<dbReference type="RefSeq" id="WP_323246188.1">
    <property type="nucleotide sequence ID" value="NZ_JAYFUL010000001.1"/>
</dbReference>
<keyword evidence="5" id="KW-0812">Transmembrane</keyword>
<dbReference type="Gene3D" id="3.90.1720.10">
    <property type="entry name" value="endopeptidase domain like (from Nostoc punctiforme)"/>
    <property type="match status" value="1"/>
</dbReference>
<keyword evidence="3" id="KW-0378">Hydrolase</keyword>
<comment type="similarity">
    <text evidence="1">Belongs to the peptidase C40 family.</text>
</comment>
<evidence type="ECO:0000259" key="6">
    <source>
        <dbReference type="PROSITE" id="PS51935"/>
    </source>
</evidence>
<evidence type="ECO:0000256" key="3">
    <source>
        <dbReference type="ARBA" id="ARBA00022801"/>
    </source>
</evidence>
<dbReference type="SUPFAM" id="SSF54001">
    <property type="entry name" value="Cysteine proteinases"/>
    <property type="match status" value="1"/>
</dbReference>
<dbReference type="Proteomes" id="UP001304671">
    <property type="component" value="Unassembled WGS sequence"/>
</dbReference>
<keyword evidence="5" id="KW-1133">Transmembrane helix</keyword>
<accession>A0ABU5QIR5</accession>
<dbReference type="Pfam" id="PF00877">
    <property type="entry name" value="NLPC_P60"/>
    <property type="match status" value="1"/>
</dbReference>
<evidence type="ECO:0000313" key="8">
    <source>
        <dbReference type="Proteomes" id="UP001304671"/>
    </source>
</evidence>